<dbReference type="InterPro" id="IPR017941">
    <property type="entry name" value="Rieske_2Fe-2S"/>
</dbReference>
<dbReference type="GO" id="GO:0051537">
    <property type="term" value="F:2 iron, 2 sulfur cluster binding"/>
    <property type="evidence" value="ECO:0007669"/>
    <property type="project" value="UniProtKB-KW"/>
</dbReference>
<keyword evidence="3" id="KW-0934">Plastid</keyword>
<dbReference type="PANTHER" id="PTHR21266:SF53">
    <property type="entry name" value="RIESKE DOMAIN-CONTAINING PROTEIN"/>
    <property type="match status" value="1"/>
</dbReference>
<evidence type="ECO:0000259" key="9">
    <source>
        <dbReference type="PROSITE" id="PS51296"/>
    </source>
</evidence>
<keyword evidence="6" id="KW-0809">Transit peptide</keyword>
<dbReference type="EMBL" id="JAQIZT010000003">
    <property type="protein sequence ID" value="KAJ7005290.1"/>
    <property type="molecule type" value="Genomic_DNA"/>
</dbReference>
<evidence type="ECO:0000256" key="4">
    <source>
        <dbReference type="ARBA" id="ARBA00022714"/>
    </source>
</evidence>
<keyword evidence="7" id="KW-0408">Iron</keyword>
<feature type="domain" description="Rieske" evidence="9">
    <location>
        <begin position="628"/>
        <end position="738"/>
    </location>
</feature>
<organism evidence="10 11">
    <name type="scientific">Populus alba x Populus x berolinensis</name>
    <dbReference type="NCBI Taxonomy" id="444605"/>
    <lineage>
        <taxon>Eukaryota</taxon>
        <taxon>Viridiplantae</taxon>
        <taxon>Streptophyta</taxon>
        <taxon>Embryophyta</taxon>
        <taxon>Tracheophyta</taxon>
        <taxon>Spermatophyta</taxon>
        <taxon>Magnoliopsida</taxon>
        <taxon>eudicotyledons</taxon>
        <taxon>Gunneridae</taxon>
        <taxon>Pentapetalae</taxon>
        <taxon>rosids</taxon>
        <taxon>fabids</taxon>
        <taxon>Malpighiales</taxon>
        <taxon>Salicaceae</taxon>
        <taxon>Saliceae</taxon>
        <taxon>Populus</taxon>
    </lineage>
</organism>
<evidence type="ECO:0000256" key="7">
    <source>
        <dbReference type="ARBA" id="ARBA00023004"/>
    </source>
</evidence>
<protein>
    <recommendedName>
        <fullName evidence="9">Rieske domain-containing protein</fullName>
    </recommendedName>
</protein>
<dbReference type="PROSITE" id="PS51296">
    <property type="entry name" value="RIESKE"/>
    <property type="match status" value="2"/>
</dbReference>
<dbReference type="SUPFAM" id="SSF50022">
    <property type="entry name" value="ISP domain"/>
    <property type="match status" value="2"/>
</dbReference>
<feature type="domain" description="Rieske" evidence="9">
    <location>
        <begin position="86"/>
        <end position="196"/>
    </location>
</feature>
<reference evidence="10" key="1">
    <citation type="journal article" date="2023" name="Mol. Ecol. Resour.">
        <title>Chromosome-level genome assembly of a triploid poplar Populus alba 'Berolinensis'.</title>
        <authorList>
            <person name="Chen S."/>
            <person name="Yu Y."/>
            <person name="Wang X."/>
            <person name="Wang S."/>
            <person name="Zhang T."/>
            <person name="Zhou Y."/>
            <person name="He R."/>
            <person name="Meng N."/>
            <person name="Wang Y."/>
            <person name="Liu W."/>
            <person name="Liu Z."/>
            <person name="Liu J."/>
            <person name="Guo Q."/>
            <person name="Huang H."/>
            <person name="Sederoff R.R."/>
            <person name="Wang G."/>
            <person name="Qu G."/>
            <person name="Chen S."/>
        </authorList>
    </citation>
    <scope>NUCLEOTIDE SEQUENCE</scope>
    <source>
        <strain evidence="10">SC-2020</strain>
    </source>
</reference>
<comment type="subcellular location">
    <subcellularLocation>
        <location evidence="1">Plastid</location>
        <location evidence="1">Chloroplast</location>
    </subcellularLocation>
</comment>
<dbReference type="GO" id="GO:0010277">
    <property type="term" value="F:chlorophyllide a oxygenase activity"/>
    <property type="evidence" value="ECO:0007669"/>
    <property type="project" value="InterPro"/>
</dbReference>
<dbReference type="PANTHER" id="PTHR21266">
    <property type="entry name" value="IRON-SULFUR DOMAIN CONTAINING PROTEIN"/>
    <property type="match status" value="1"/>
</dbReference>
<dbReference type="InterPro" id="IPR036922">
    <property type="entry name" value="Rieske_2Fe-2S_sf"/>
</dbReference>
<dbReference type="GO" id="GO:0046872">
    <property type="term" value="F:metal ion binding"/>
    <property type="evidence" value="ECO:0007669"/>
    <property type="project" value="UniProtKB-KW"/>
</dbReference>
<comment type="caution">
    <text evidence="10">The sequence shown here is derived from an EMBL/GenBank/DDBJ whole genome shotgun (WGS) entry which is preliminary data.</text>
</comment>
<dbReference type="Pfam" id="PF00355">
    <property type="entry name" value="Rieske"/>
    <property type="match status" value="2"/>
</dbReference>
<dbReference type="SUPFAM" id="SSF55961">
    <property type="entry name" value="Bet v1-like"/>
    <property type="match status" value="2"/>
</dbReference>
<dbReference type="GO" id="GO:0009507">
    <property type="term" value="C:chloroplast"/>
    <property type="evidence" value="ECO:0007669"/>
    <property type="project" value="UniProtKB-SubCell"/>
</dbReference>
<dbReference type="Pfam" id="PF08417">
    <property type="entry name" value="PaO"/>
    <property type="match status" value="2"/>
</dbReference>
<evidence type="ECO:0000313" key="11">
    <source>
        <dbReference type="Proteomes" id="UP001164929"/>
    </source>
</evidence>
<sequence length="1061" mass="120007">MVGVRTPYVCIPSLVSETQFAKPKLISFQFNPMNCSSFSRIHQKTPSKSKLFTTISSSPSSVPTVTPEPELEVDSQGEKFDWYAQWYPIMLVCDLDKRVPHAKRVMGLDIVLWWDRNESTWKVFGDACPHRLAPLSEGRIDQWGRLQCVYHGWCFNGSGDCKFIPQASPDGPPVHTFKKACAAVYPSTVHHDIVWFWPNSDPQYKDIITKKQPPTIPELDDPSFIKLTGCRDIPYGYEILIENLMDPAHVTYAHYGIIRTRPPKVKADREGGCPVELSVKKLGIDGFLGDQDQYGTNKFIAPCVSYAYSSPVVDKGEGIVSSDGTEKPPSRQQKASLVFFCIPVSPGRSRLIWVFPQNFGIWFFKVFPRFLTHLGVNIVVDSDLYLLHLEERKIMDSGLANWQKACFVPTKSDAFVVGFRRWLKKYAGGQVDWRGKYSGALPPTPPREELMDRYWSHVVSCRSCSAAYNRFNALEVALQVASLASIGIAAATKQHVKVQNGWLTSSTRTSTTMTTIMLCNKVYWKYGLILLISPHSHTQAEMEALNASFVPSPHIPATPAKVLRKSQFLHFQFCSKPSSFVQSYDRNKSSSKILTTLSSSVSTETSDPTEPALETDSQQETIDWYAQWYPVMPVCDLDKRVPHAKKVMGLDLVVWWDRNENEWKVFDDTCPHRLAPLSEGRIDQWGRLQCVYHGWCFNGSGDCKFIPQAPPDGPPVHTFKKACVAAYPTTVQNDIVWFWPNSSPEYKDILSSKKPPYIAELDDPSYIKTMGNREFPFGYEILIENLVDPAHVPYAHFKLLPVKLDREGGAPIDITINKLDKEGFHASRFGGITNFMAPCVYKSAFSLPPKNGNEPQRRGLLLFFCVPVGPGKSRLIYTFPRNFGVWMDRIMPRWVFHLWQNRILDSDLYLLHLEERKIMEVGPTNWQKACFVPTKSDAQVVAFRRWLKTYSGGQVNWGGKFSGVLPPTPPKEQLMDRYRSHVVNCSSCSLAYKSLNALEVALQVISFGSIGAVAATKQNAMSAAARTSLVLMAILCFAASRWLAHFIYKNFHFHDYNHALL</sequence>
<keyword evidence="4" id="KW-0001">2Fe-2S</keyword>
<accession>A0AAD6RBG2</accession>
<keyword evidence="5" id="KW-0479">Metal-binding</keyword>
<evidence type="ECO:0000256" key="1">
    <source>
        <dbReference type="ARBA" id="ARBA00004229"/>
    </source>
</evidence>
<keyword evidence="8" id="KW-0411">Iron-sulfur</keyword>
<evidence type="ECO:0000313" key="10">
    <source>
        <dbReference type="EMBL" id="KAJ7005290.1"/>
    </source>
</evidence>
<proteinExistence type="predicted"/>
<evidence type="ECO:0000256" key="5">
    <source>
        <dbReference type="ARBA" id="ARBA00022723"/>
    </source>
</evidence>
<evidence type="ECO:0000256" key="8">
    <source>
        <dbReference type="ARBA" id="ARBA00023014"/>
    </source>
</evidence>
<evidence type="ECO:0000256" key="3">
    <source>
        <dbReference type="ARBA" id="ARBA00022640"/>
    </source>
</evidence>
<dbReference type="InterPro" id="IPR013626">
    <property type="entry name" value="PaO"/>
</dbReference>
<keyword evidence="11" id="KW-1185">Reference proteome</keyword>
<dbReference type="InterPro" id="IPR050584">
    <property type="entry name" value="Cholesterol_7-desaturase"/>
</dbReference>
<gene>
    <name evidence="10" type="ORF">NC653_009939</name>
</gene>
<dbReference type="CDD" id="cd03480">
    <property type="entry name" value="Rieske_RO_Alpha_PaO"/>
    <property type="match status" value="2"/>
</dbReference>
<dbReference type="Gene3D" id="3.90.380.10">
    <property type="entry name" value="Naphthalene 1,2-dioxygenase Alpha Subunit, Chain A, domain 1"/>
    <property type="match status" value="2"/>
</dbReference>
<evidence type="ECO:0000256" key="6">
    <source>
        <dbReference type="ARBA" id="ARBA00022946"/>
    </source>
</evidence>
<dbReference type="Proteomes" id="UP001164929">
    <property type="component" value="Chromosome 3"/>
</dbReference>
<dbReference type="Gene3D" id="2.102.10.10">
    <property type="entry name" value="Rieske [2Fe-2S] iron-sulphur domain"/>
    <property type="match status" value="2"/>
</dbReference>
<dbReference type="AlphaFoldDB" id="A0AAD6RBG2"/>
<name>A0AAD6RBG2_9ROSI</name>
<keyword evidence="2" id="KW-0150">Chloroplast</keyword>
<evidence type="ECO:0000256" key="2">
    <source>
        <dbReference type="ARBA" id="ARBA00022528"/>
    </source>
</evidence>